<dbReference type="EMBL" id="AP003740">
    <property type="protein sequence ID" value="BAC06923.1"/>
    <property type="molecule type" value="Genomic_DNA"/>
</dbReference>
<feature type="compositionally biased region" description="Pro residues" evidence="1">
    <location>
        <begin position="38"/>
        <end position="53"/>
    </location>
</feature>
<feature type="compositionally biased region" description="Low complexity" evidence="1">
    <location>
        <begin position="54"/>
        <end position="70"/>
    </location>
</feature>
<reference evidence="4" key="3">
    <citation type="journal article" date="2005" name="Nature">
        <title>The map-based sequence of the rice genome.</title>
        <authorList>
            <consortium name="International rice genome sequencing project (IRGSP)"/>
            <person name="Matsumoto T."/>
            <person name="Wu J."/>
            <person name="Kanamori H."/>
            <person name="Katayose Y."/>
            <person name="Fujisawa M."/>
            <person name="Namiki N."/>
            <person name="Mizuno H."/>
            <person name="Yamamoto K."/>
            <person name="Antonio B.A."/>
            <person name="Baba T."/>
            <person name="Sakata K."/>
            <person name="Nagamura Y."/>
            <person name="Aoki H."/>
            <person name="Arikawa K."/>
            <person name="Arita K."/>
            <person name="Bito T."/>
            <person name="Chiden Y."/>
            <person name="Fujitsuka N."/>
            <person name="Fukunaka R."/>
            <person name="Hamada M."/>
            <person name="Harada C."/>
            <person name="Hayashi A."/>
            <person name="Hijishita S."/>
            <person name="Honda M."/>
            <person name="Hosokawa S."/>
            <person name="Ichikawa Y."/>
            <person name="Idonuma A."/>
            <person name="Iijima M."/>
            <person name="Ikeda M."/>
            <person name="Ikeno M."/>
            <person name="Ito K."/>
            <person name="Ito S."/>
            <person name="Ito T."/>
            <person name="Ito Y."/>
            <person name="Ito Y."/>
            <person name="Iwabuchi A."/>
            <person name="Kamiya K."/>
            <person name="Karasawa W."/>
            <person name="Kurita K."/>
            <person name="Katagiri S."/>
            <person name="Kikuta A."/>
            <person name="Kobayashi H."/>
            <person name="Kobayashi N."/>
            <person name="Machita K."/>
            <person name="Maehara T."/>
            <person name="Masukawa M."/>
            <person name="Mizubayashi T."/>
            <person name="Mukai Y."/>
            <person name="Nagasaki H."/>
            <person name="Nagata Y."/>
            <person name="Naito S."/>
            <person name="Nakashima M."/>
            <person name="Nakama Y."/>
            <person name="Nakamichi Y."/>
            <person name="Nakamura M."/>
            <person name="Meguro A."/>
            <person name="Negishi M."/>
            <person name="Ohta I."/>
            <person name="Ohta T."/>
            <person name="Okamoto M."/>
            <person name="Ono N."/>
            <person name="Saji S."/>
            <person name="Sakaguchi M."/>
            <person name="Sakai K."/>
            <person name="Shibata M."/>
            <person name="Shimokawa T."/>
            <person name="Song J."/>
            <person name="Takazaki Y."/>
            <person name="Terasawa K."/>
            <person name="Tsugane M."/>
            <person name="Tsuji K."/>
            <person name="Ueda S."/>
            <person name="Waki K."/>
            <person name="Yamagata H."/>
            <person name="Yamamoto M."/>
            <person name="Yamamoto S."/>
            <person name="Yamane H."/>
            <person name="Yoshiki S."/>
            <person name="Yoshihara R."/>
            <person name="Yukawa K."/>
            <person name="Zhong H."/>
            <person name="Yano M."/>
            <person name="Yuan Q."/>
            <person name="Ouyang S."/>
            <person name="Liu J."/>
            <person name="Jones K.M."/>
            <person name="Gansberger K."/>
            <person name="Moffat K."/>
            <person name="Hill J."/>
            <person name="Bera J."/>
            <person name="Fadrosh D."/>
            <person name="Jin S."/>
            <person name="Johri S."/>
            <person name="Kim M."/>
            <person name="Overton L."/>
            <person name="Reardon M."/>
            <person name="Tsitrin T."/>
            <person name="Vuong H."/>
            <person name="Weaver B."/>
            <person name="Ciecko A."/>
            <person name="Tallon L."/>
            <person name="Jackson J."/>
            <person name="Pai G."/>
            <person name="Aken S.V."/>
            <person name="Utterback T."/>
            <person name="Reidmuller S."/>
            <person name="Feldblyum T."/>
            <person name="Hsiao J."/>
            <person name="Zismann V."/>
            <person name="Iobst S."/>
            <person name="de Vazeille A.R."/>
            <person name="Buell C.R."/>
            <person name="Ying K."/>
            <person name="Li Y."/>
            <person name="Lu T."/>
            <person name="Huang Y."/>
            <person name="Zhao Q."/>
            <person name="Feng Q."/>
            <person name="Zhang L."/>
            <person name="Zhu J."/>
            <person name="Weng Q."/>
            <person name="Mu J."/>
            <person name="Lu Y."/>
            <person name="Fan D."/>
            <person name="Liu Y."/>
            <person name="Guan J."/>
            <person name="Zhang Y."/>
            <person name="Yu S."/>
            <person name="Liu X."/>
            <person name="Zhang Y."/>
            <person name="Hong G."/>
            <person name="Han B."/>
            <person name="Choisne N."/>
            <person name="Demange N."/>
            <person name="Orjeda G."/>
            <person name="Samain S."/>
            <person name="Cattolico L."/>
            <person name="Pelletier E."/>
            <person name="Couloux A."/>
            <person name="Segurens B."/>
            <person name="Wincker P."/>
            <person name="D'Hont A."/>
            <person name="Scarpelli C."/>
            <person name="Weissenbach J."/>
            <person name="Salanoubat M."/>
            <person name="Quetier F."/>
            <person name="Yu Y."/>
            <person name="Kim H.R."/>
            <person name="Rambo T."/>
            <person name="Currie J."/>
            <person name="Collura K."/>
            <person name="Luo M."/>
            <person name="Yang T."/>
            <person name="Ammiraju J.S.S."/>
            <person name="Engler F."/>
            <person name="Soderlund C."/>
            <person name="Wing R.A."/>
            <person name="Palmer L.E."/>
            <person name="de la Bastide M."/>
            <person name="Spiegel L."/>
            <person name="Nascimento L."/>
            <person name="Zutavern T."/>
            <person name="O'Shaughnessy A."/>
            <person name="Dike S."/>
            <person name="Dedhia N."/>
            <person name="Preston R."/>
            <person name="Balija V."/>
            <person name="McCombie W.R."/>
            <person name="Chow T."/>
            <person name="Chen H."/>
            <person name="Chung M."/>
            <person name="Chen C."/>
            <person name="Shaw J."/>
            <person name="Wu H."/>
            <person name="Hsiao K."/>
            <person name="Chao Y."/>
            <person name="Chu M."/>
            <person name="Cheng C."/>
            <person name="Hour A."/>
            <person name="Lee P."/>
            <person name="Lin S."/>
            <person name="Lin Y."/>
            <person name="Liou J."/>
            <person name="Liu S."/>
            <person name="Hsing Y."/>
            <person name="Raghuvanshi S."/>
            <person name="Mohanty A."/>
            <person name="Bharti A.K."/>
            <person name="Gaur A."/>
            <person name="Gupta V."/>
            <person name="Kumar D."/>
            <person name="Ravi V."/>
            <person name="Vij S."/>
            <person name="Kapur A."/>
            <person name="Khurana P."/>
            <person name="Khurana P."/>
            <person name="Khurana J.P."/>
            <person name="Tyagi A.K."/>
            <person name="Gaikwad K."/>
            <person name="Singh A."/>
            <person name="Dalal V."/>
            <person name="Srivastava S."/>
            <person name="Dixit A."/>
            <person name="Pal A.K."/>
            <person name="Ghazi I.A."/>
            <person name="Yadav M."/>
            <person name="Pandit A."/>
            <person name="Bhargava A."/>
            <person name="Sureshbabu K."/>
            <person name="Batra K."/>
            <person name="Sharma T.R."/>
            <person name="Mohapatra T."/>
            <person name="Singh N.K."/>
            <person name="Messing J."/>
            <person name="Nelson A.B."/>
            <person name="Fuks G."/>
            <person name="Kavchok S."/>
            <person name="Keizer G."/>
            <person name="Linton E."/>
            <person name="Llaca V."/>
            <person name="Song R."/>
            <person name="Tanyolac B."/>
            <person name="Young S."/>
            <person name="Ho-Il K."/>
            <person name="Hahn J.H."/>
            <person name="Sangsakoo G."/>
            <person name="Vanavichit A."/>
            <person name="de Mattos Luiz.A.T."/>
            <person name="Zimmer P.D."/>
            <person name="Malone G."/>
            <person name="Dellagostin O."/>
            <person name="de Oliveira A.C."/>
            <person name="Bevan M."/>
            <person name="Bancroft I."/>
            <person name="Minx P."/>
            <person name="Cordum H."/>
            <person name="Wilson R."/>
            <person name="Cheng Z."/>
            <person name="Jin W."/>
            <person name="Jiang J."/>
            <person name="Leong S.A."/>
            <person name="Iwama H."/>
            <person name="Gojobori T."/>
            <person name="Itoh T."/>
            <person name="Niimura Y."/>
            <person name="Fujii Y."/>
            <person name="Habara T."/>
            <person name="Sakai H."/>
            <person name="Sato Y."/>
            <person name="Wilson G."/>
            <person name="Kumar K."/>
            <person name="McCouch S."/>
            <person name="Juretic N."/>
            <person name="Hoen D."/>
            <person name="Wright S."/>
            <person name="Bruskiewich R."/>
            <person name="Bureau T."/>
            <person name="Miyao A."/>
            <person name="Hirochika H."/>
            <person name="Nishikawa T."/>
            <person name="Kadowaki K."/>
            <person name="Sugiura M."/>
            <person name="Burr B."/>
            <person name="Sasaki T."/>
        </authorList>
    </citation>
    <scope>NUCLEOTIDE SEQUENCE [LARGE SCALE GENOMIC DNA]</scope>
    <source>
        <strain evidence="4">cv. Nipponbare</strain>
    </source>
</reference>
<sequence length="106" mass="11028">MDPAAARPSAPGCRRSGTGPAAIAPHGPGRCRPSPAQARPPPPPPGMAPPPLPLLGTGPAAAAPAQHGPGRCLGCFSRRSEEEKRGKLDQMWKRKGRGRDESERGR</sequence>
<evidence type="ECO:0000313" key="4">
    <source>
        <dbReference type="Proteomes" id="UP000000763"/>
    </source>
</evidence>
<feature type="region of interest" description="Disordered" evidence="1">
    <location>
        <begin position="1"/>
        <end position="106"/>
    </location>
</feature>
<dbReference type="Proteomes" id="UP000000763">
    <property type="component" value="Chromosome 7"/>
</dbReference>
<organism evidence="2 4">
    <name type="scientific">Oryza sativa subsp. japonica</name>
    <name type="common">Rice</name>
    <dbReference type="NCBI Taxonomy" id="39947"/>
    <lineage>
        <taxon>Eukaryota</taxon>
        <taxon>Viridiplantae</taxon>
        <taxon>Streptophyta</taxon>
        <taxon>Embryophyta</taxon>
        <taxon>Tracheophyta</taxon>
        <taxon>Spermatophyta</taxon>
        <taxon>Magnoliopsida</taxon>
        <taxon>Liliopsida</taxon>
        <taxon>Poales</taxon>
        <taxon>Poaceae</taxon>
        <taxon>BOP clade</taxon>
        <taxon>Oryzoideae</taxon>
        <taxon>Oryzeae</taxon>
        <taxon>Oryzinae</taxon>
        <taxon>Oryza</taxon>
        <taxon>Oryza sativa</taxon>
    </lineage>
</organism>
<accession>Q8L522</accession>
<dbReference type="EMBL" id="AP004572">
    <property type="protein sequence ID" value="BAD30739.1"/>
    <property type="molecule type" value="Genomic_DNA"/>
</dbReference>
<reference evidence="4" key="4">
    <citation type="journal article" date="2008" name="Nucleic Acids Res.">
        <title>The rice annotation project database (RAP-DB): 2008 update.</title>
        <authorList>
            <consortium name="The rice annotation project (RAP)"/>
        </authorList>
    </citation>
    <scope>GENOME REANNOTATION</scope>
    <source>
        <strain evidence="4">cv. Nipponbare</strain>
    </source>
</reference>
<gene>
    <name evidence="2" type="primary">OJ1118_B03.119</name>
    <name evidence="3" type="synonym">P0668C05.110</name>
</gene>
<dbReference type="AlphaFoldDB" id="Q8L522"/>
<evidence type="ECO:0000313" key="2">
    <source>
        <dbReference type="EMBL" id="BAC06923.1"/>
    </source>
</evidence>
<reference evidence="3" key="2">
    <citation type="submission" date="2001-12" db="EMBL/GenBank/DDBJ databases">
        <title>Oryza sativa nipponbare(GA3) genomic DNA, chromosome 7, PAC clone:P0668C05.</title>
        <authorList>
            <person name="Sasaki T."/>
            <person name="Matsumoto T."/>
            <person name="Yamamoto K."/>
        </authorList>
    </citation>
    <scope>NUCLEOTIDE SEQUENCE</scope>
</reference>
<protein>
    <submittedName>
        <fullName evidence="2">Uncharacterized protein</fullName>
    </submittedName>
</protein>
<reference evidence="2" key="1">
    <citation type="submission" date="2001-06" db="EMBL/GenBank/DDBJ databases">
        <title>Oryza sativa nipponbare(GA3) genomic DNA, chromosome 7, BAC clone:OJ1118_B03.</title>
        <authorList>
            <person name="Sasaki T."/>
            <person name="Matsumoto T."/>
            <person name="Yamamoto K."/>
        </authorList>
    </citation>
    <scope>NUCLEOTIDE SEQUENCE</scope>
</reference>
<feature type="compositionally biased region" description="Basic and acidic residues" evidence="1">
    <location>
        <begin position="78"/>
        <end position="106"/>
    </location>
</feature>
<name>Q8L522_ORYSJ</name>
<proteinExistence type="predicted"/>
<evidence type="ECO:0000313" key="3">
    <source>
        <dbReference type="EMBL" id="BAD30739.1"/>
    </source>
</evidence>
<evidence type="ECO:0000256" key="1">
    <source>
        <dbReference type="SAM" id="MobiDB-lite"/>
    </source>
</evidence>